<name>A0A9E7C1F1_9ACTN</name>
<sequence>MTLRVAAVVPNWNGARWLPGCLAALRAQERPFDAIVVVDNGSVDESADGLGADVRVVRLGENRGFAVAANRGIDAAVDCDAVALVNSDVVLAPDWLARTAGALGDGVAAVASKMVALDDPGLLDDTGDFLRRDGVCEQRGRGRRDDGRWDAPGEVFAACAGAALYRRAAVLGVGGFDERLFSYLEDVDLGLRLRLAGWRVRYEPAVARHAGGGSAHQLERPVGGWVARNTLLIVAKAFPARWAGPVLYRQAAWLVAAARGGALRAHLSGLASALALLPAMLRERQALRAGAVVPIEAVVDDRPWRGPRAGGHPRAGF</sequence>
<dbReference type="PANTHER" id="PTHR43179:SF12">
    <property type="entry name" value="GALACTOFURANOSYLTRANSFERASE GLFT2"/>
    <property type="match status" value="1"/>
</dbReference>
<proteinExistence type="inferred from homology"/>
<accession>A0A9E7C1F1</accession>
<dbReference type="InterPro" id="IPR001173">
    <property type="entry name" value="Glyco_trans_2-like"/>
</dbReference>
<evidence type="ECO:0000313" key="6">
    <source>
        <dbReference type="EMBL" id="UGS37425.1"/>
    </source>
</evidence>
<evidence type="ECO:0000259" key="5">
    <source>
        <dbReference type="Pfam" id="PF00535"/>
    </source>
</evidence>
<feature type="domain" description="Glycosyltransferase 2-like" evidence="5">
    <location>
        <begin position="8"/>
        <end position="169"/>
    </location>
</feature>
<dbReference type="PANTHER" id="PTHR43179">
    <property type="entry name" value="RHAMNOSYLTRANSFERASE WBBL"/>
    <property type="match status" value="1"/>
</dbReference>
<keyword evidence="4 6" id="KW-0808">Transferase</keyword>
<evidence type="ECO:0000256" key="1">
    <source>
        <dbReference type="ARBA" id="ARBA00004776"/>
    </source>
</evidence>
<dbReference type="SUPFAM" id="SSF53448">
    <property type="entry name" value="Nucleotide-diphospho-sugar transferases"/>
    <property type="match status" value="1"/>
</dbReference>
<evidence type="ECO:0000256" key="3">
    <source>
        <dbReference type="ARBA" id="ARBA00022676"/>
    </source>
</evidence>
<comment type="similarity">
    <text evidence="2">Belongs to the glycosyltransferase 2 family.</text>
</comment>
<dbReference type="CDD" id="cd04186">
    <property type="entry name" value="GT_2_like_c"/>
    <property type="match status" value="1"/>
</dbReference>
<comment type="pathway">
    <text evidence="1">Cell wall biogenesis; cell wall polysaccharide biosynthesis.</text>
</comment>
<dbReference type="GO" id="GO:0016757">
    <property type="term" value="F:glycosyltransferase activity"/>
    <property type="evidence" value="ECO:0007669"/>
    <property type="project" value="UniProtKB-KW"/>
</dbReference>
<dbReference type="KEGG" id="sbae:DSM104329_03841"/>
<gene>
    <name evidence="6" type="primary">mftF_2</name>
    <name evidence="6" type="ORF">DSM104329_03841</name>
</gene>
<dbReference type="InterPro" id="IPR029044">
    <property type="entry name" value="Nucleotide-diphossugar_trans"/>
</dbReference>
<evidence type="ECO:0000256" key="2">
    <source>
        <dbReference type="ARBA" id="ARBA00006739"/>
    </source>
</evidence>
<dbReference type="RefSeq" id="WP_259311480.1">
    <property type="nucleotide sequence ID" value="NZ_CP087164.1"/>
</dbReference>
<organism evidence="6 7">
    <name type="scientific">Capillimicrobium parvum</name>
    <dbReference type="NCBI Taxonomy" id="2884022"/>
    <lineage>
        <taxon>Bacteria</taxon>
        <taxon>Bacillati</taxon>
        <taxon>Actinomycetota</taxon>
        <taxon>Thermoleophilia</taxon>
        <taxon>Solirubrobacterales</taxon>
        <taxon>Capillimicrobiaceae</taxon>
        <taxon>Capillimicrobium</taxon>
    </lineage>
</organism>
<dbReference type="Pfam" id="PF00535">
    <property type="entry name" value="Glycos_transf_2"/>
    <property type="match status" value="1"/>
</dbReference>
<reference evidence="6" key="1">
    <citation type="journal article" date="2022" name="Int. J. Syst. Evol. Microbiol.">
        <title>Pseudomonas aegrilactucae sp. nov. and Pseudomonas morbosilactucae sp. nov., pathogens causing bacterial rot of lettuce in Japan.</title>
        <authorList>
            <person name="Sawada H."/>
            <person name="Fujikawa T."/>
            <person name="Satou M."/>
        </authorList>
    </citation>
    <scope>NUCLEOTIDE SEQUENCE</scope>
    <source>
        <strain evidence="6">0166_1</strain>
    </source>
</reference>
<evidence type="ECO:0000256" key="4">
    <source>
        <dbReference type="ARBA" id="ARBA00022679"/>
    </source>
</evidence>
<dbReference type="AlphaFoldDB" id="A0A9E7C1F1"/>
<evidence type="ECO:0000313" key="7">
    <source>
        <dbReference type="Proteomes" id="UP001162834"/>
    </source>
</evidence>
<dbReference type="EMBL" id="CP087164">
    <property type="protein sequence ID" value="UGS37425.1"/>
    <property type="molecule type" value="Genomic_DNA"/>
</dbReference>
<dbReference type="EC" id="2.-.-.-" evidence="6"/>
<keyword evidence="7" id="KW-1185">Reference proteome</keyword>
<protein>
    <submittedName>
        <fullName evidence="6">Mycofactocin biosynthesis glycosyltransferase MftF</fullName>
        <ecNumber evidence="6">2.-.-.-</ecNumber>
    </submittedName>
</protein>
<dbReference type="Proteomes" id="UP001162834">
    <property type="component" value="Chromosome"/>
</dbReference>
<dbReference type="Gene3D" id="3.90.550.10">
    <property type="entry name" value="Spore Coat Polysaccharide Biosynthesis Protein SpsA, Chain A"/>
    <property type="match status" value="1"/>
</dbReference>
<keyword evidence="3" id="KW-0328">Glycosyltransferase</keyword>